<dbReference type="InterPro" id="IPR026555">
    <property type="entry name" value="NSL3/Tex30"/>
</dbReference>
<evidence type="ECO:0000313" key="1">
    <source>
        <dbReference type="EMBL" id="JAR97416.1"/>
    </source>
</evidence>
<dbReference type="PANTHER" id="PTHR13136:SF16">
    <property type="entry name" value="KAT8 REGULATORY NSL COMPLEX SUBUNIT 3"/>
    <property type="match status" value="1"/>
</dbReference>
<dbReference type="PANTHER" id="PTHR13136">
    <property type="entry name" value="TESTIS DEVELOPMENT PROTEIN PRTD"/>
    <property type="match status" value="1"/>
</dbReference>
<reference evidence="1" key="1">
    <citation type="submission" date="2016-04" db="EMBL/GenBank/DDBJ databases">
        <authorList>
            <person name="Calderon-Fernandez G.M.Sr."/>
        </authorList>
    </citation>
    <scope>NUCLEOTIDE SEQUENCE</scope>
    <source>
        <strain evidence="1">Int1</strain>
        <tissue evidence="1">Integument</tissue>
    </source>
</reference>
<name>A0A161M310_TRIIF</name>
<dbReference type="AlphaFoldDB" id="A0A161M310"/>
<protein>
    <submittedName>
        <fullName evidence="1">Kat8 regulatory nsl complex subunit 3 isoform x2</fullName>
    </submittedName>
</protein>
<sequence>MFYIICNWKHAATVHVNDLEDLRERLRVHTSLVVIGGADDYLRVTHSKRSADGMTQAMVDRCIVDEVADFIGTVLLTPNHKQDIRTVNAKPRMKLVEKKKKNFNQ</sequence>
<reference evidence="1" key="2">
    <citation type="journal article" date="2017" name="J. Med. Entomol.">
        <title>Transcriptome Analysis of the Triatoma infestans (Hemiptera: Reduviidae) Integument.</title>
        <authorList>
            <person name="Calderon-Fernandez G.M."/>
            <person name="Moriconi D.E."/>
            <person name="Dulbecco A.B."/>
            <person name="Juarez M.P."/>
        </authorList>
    </citation>
    <scope>NUCLEOTIDE SEQUENCE</scope>
    <source>
        <strain evidence="1">Int1</strain>
        <tissue evidence="1">Integument</tissue>
    </source>
</reference>
<dbReference type="GO" id="GO:0045944">
    <property type="term" value="P:positive regulation of transcription by RNA polymerase II"/>
    <property type="evidence" value="ECO:0007669"/>
    <property type="project" value="TreeGrafter"/>
</dbReference>
<organism evidence="1">
    <name type="scientific">Triatoma infestans</name>
    <name type="common">Assassin bug</name>
    <dbReference type="NCBI Taxonomy" id="30076"/>
    <lineage>
        <taxon>Eukaryota</taxon>
        <taxon>Metazoa</taxon>
        <taxon>Ecdysozoa</taxon>
        <taxon>Arthropoda</taxon>
        <taxon>Hexapoda</taxon>
        <taxon>Insecta</taxon>
        <taxon>Pterygota</taxon>
        <taxon>Neoptera</taxon>
        <taxon>Paraneoptera</taxon>
        <taxon>Hemiptera</taxon>
        <taxon>Heteroptera</taxon>
        <taxon>Panheteroptera</taxon>
        <taxon>Cimicomorpha</taxon>
        <taxon>Reduviidae</taxon>
        <taxon>Triatominae</taxon>
        <taxon>Triatoma</taxon>
    </lineage>
</organism>
<dbReference type="EMBL" id="GEMB01005908">
    <property type="protein sequence ID" value="JAR97416.1"/>
    <property type="molecule type" value="Transcribed_RNA"/>
</dbReference>
<accession>A0A161M310</accession>
<dbReference type="GO" id="GO:0044545">
    <property type="term" value="C:NSL complex"/>
    <property type="evidence" value="ECO:0007669"/>
    <property type="project" value="TreeGrafter"/>
</dbReference>
<proteinExistence type="predicted"/>